<feature type="transmembrane region" description="Helical" evidence="2">
    <location>
        <begin position="133"/>
        <end position="158"/>
    </location>
</feature>
<comment type="caution">
    <text evidence="3">The sequence shown here is derived from an EMBL/GenBank/DDBJ whole genome shotgun (WGS) entry which is preliminary data.</text>
</comment>
<feature type="region of interest" description="Disordered" evidence="1">
    <location>
        <begin position="1"/>
        <end position="48"/>
    </location>
</feature>
<feature type="transmembrane region" description="Helical" evidence="2">
    <location>
        <begin position="165"/>
        <end position="181"/>
    </location>
</feature>
<feature type="transmembrane region" description="Helical" evidence="2">
    <location>
        <begin position="449"/>
        <end position="470"/>
    </location>
</feature>
<feature type="transmembrane region" description="Helical" evidence="2">
    <location>
        <begin position="269"/>
        <end position="287"/>
    </location>
</feature>
<feature type="transmembrane region" description="Helical" evidence="2">
    <location>
        <begin position="187"/>
        <end position="208"/>
    </location>
</feature>
<keyword evidence="2" id="KW-1133">Transmembrane helix</keyword>
<feature type="region of interest" description="Disordered" evidence="1">
    <location>
        <begin position="664"/>
        <end position="696"/>
    </location>
</feature>
<feature type="transmembrane region" description="Helical" evidence="2">
    <location>
        <begin position="63"/>
        <end position="82"/>
    </location>
</feature>
<gene>
    <name evidence="3" type="ORF">VSQ78_15610</name>
</gene>
<keyword evidence="2" id="KW-0812">Transmembrane</keyword>
<feature type="compositionally biased region" description="Acidic residues" evidence="1">
    <location>
        <begin position="685"/>
        <end position="696"/>
    </location>
</feature>
<evidence type="ECO:0000256" key="2">
    <source>
        <dbReference type="SAM" id="Phobius"/>
    </source>
</evidence>
<keyword evidence="4" id="KW-1185">Reference proteome</keyword>
<proteinExistence type="predicted"/>
<evidence type="ECO:0000313" key="3">
    <source>
        <dbReference type="EMBL" id="MFB8769133.1"/>
    </source>
</evidence>
<organism evidence="3 4">
    <name type="scientific">Nocardiopsis alba</name>
    <dbReference type="NCBI Taxonomy" id="53437"/>
    <lineage>
        <taxon>Bacteria</taxon>
        <taxon>Bacillati</taxon>
        <taxon>Actinomycetota</taxon>
        <taxon>Actinomycetes</taxon>
        <taxon>Streptosporangiales</taxon>
        <taxon>Nocardiopsidaceae</taxon>
        <taxon>Nocardiopsis</taxon>
    </lineage>
</organism>
<dbReference type="RefSeq" id="WP_376737482.1">
    <property type="nucleotide sequence ID" value="NZ_JAYMRS010000005.1"/>
</dbReference>
<name>A0ABV5DX18_9ACTN</name>
<evidence type="ECO:0008006" key="5">
    <source>
        <dbReference type="Google" id="ProtNLM"/>
    </source>
</evidence>
<keyword evidence="2" id="KW-0472">Membrane</keyword>
<feature type="transmembrane region" description="Helical" evidence="2">
    <location>
        <begin position="215"/>
        <end position="232"/>
    </location>
</feature>
<reference evidence="3 4" key="1">
    <citation type="submission" date="2024-01" db="EMBL/GenBank/DDBJ databases">
        <title>Genome mining of biosynthetic gene clusters to explore secondary metabolites of Streptomyces sp.</title>
        <authorList>
            <person name="Baig A."/>
            <person name="Ajitkumar Shintre N."/>
            <person name="Kumar H."/>
            <person name="Anbarasu A."/>
            <person name="Ramaiah S."/>
        </authorList>
    </citation>
    <scope>NUCLEOTIDE SEQUENCE [LARGE SCALE GENOMIC DNA]</scope>
    <source>
        <strain evidence="3 4">A01</strain>
    </source>
</reference>
<feature type="transmembrane region" description="Helical" evidence="2">
    <location>
        <begin position="238"/>
        <end position="257"/>
    </location>
</feature>
<protein>
    <recommendedName>
        <fullName evidence="5">Glycosyltransferase RgtA/B/C/D-like domain-containing protein</fullName>
    </recommendedName>
</protein>
<feature type="transmembrane region" description="Helical" evidence="2">
    <location>
        <begin position="403"/>
        <end position="422"/>
    </location>
</feature>
<sequence length="696" mass="74793">MSPDSPSARGPQDDGAVEAPPSEEDGGTRVRGAVEGPEDRGGPAGASPREALASLWRSRNDRLLLTALAIVAVAVALKAYVLSASSFVEDDYLFFAAANTGGLTPEYLLDLYKGHFMPGAMFLVYLQNAFLPYHWGTAAGTMLVLQTVAILAFLRLLWELFGRRWALLIPLTVYASAPLTIPVLGWWAAALNAVPFQLAIVLALLWTVRHLRTGVTMYAWWAAGAVVFGMLFSVKALFLPPLLFAFAVAFLYPGGLVRSARYAFWLDRRYWLGMAALSLGYLALYLLRQRAGDGSEGASVPVWEAASGLMRRMVVEVFPTGALGGPYVWRPITPTGGLVDPLGPVLIGAWIVFVAIVVTSLLLRRRAWRAWALLAGHLVFVDVVPTVIARGHMYGEVGADPRYVADAALVFALVLALAFLPVKEERAREHVGNAGEGHDRRRGTGRVRVGRVAGAAALVVTLVYAGSAAYSTHAYAQTLNGERLRTYLANARASLAEVPDDAGLYSRAVPTDVVLEWNGQRRLSSYVLAPLADDAVAERMYAPEPATEAYVFDDEGLLVEAAPTSRVNAFVPAEDSDCMDGWDGLMSWSVWEFGGIDQVATIGYTSEEDSEVGVLVGDEEVRADLPAAPDGGYVYVPIEARDTTFALFTDAETTCVTWASLGPLSPAADLEDEEDAPREGVEGDGSGEAEGSDGKD</sequence>
<evidence type="ECO:0000256" key="1">
    <source>
        <dbReference type="SAM" id="MobiDB-lite"/>
    </source>
</evidence>
<dbReference type="EMBL" id="JAYMRS010000005">
    <property type="protein sequence ID" value="MFB8769133.1"/>
    <property type="molecule type" value="Genomic_DNA"/>
</dbReference>
<feature type="transmembrane region" description="Helical" evidence="2">
    <location>
        <begin position="370"/>
        <end position="391"/>
    </location>
</feature>
<evidence type="ECO:0000313" key="4">
    <source>
        <dbReference type="Proteomes" id="UP001585053"/>
    </source>
</evidence>
<accession>A0ABV5DX18</accession>
<feature type="transmembrane region" description="Helical" evidence="2">
    <location>
        <begin position="342"/>
        <end position="363"/>
    </location>
</feature>
<dbReference type="Proteomes" id="UP001585053">
    <property type="component" value="Unassembled WGS sequence"/>
</dbReference>